<evidence type="ECO:0000313" key="1">
    <source>
        <dbReference type="EMBL" id="VFR18634.1"/>
    </source>
</evidence>
<gene>
    <name evidence="1" type="ORF">AMP9_0388</name>
</gene>
<accession>A0A484NXS0</accession>
<name>A0A484NXS0_9ZZZZ</name>
<dbReference type="EMBL" id="CAADHY010000013">
    <property type="protein sequence ID" value="VFR18634.1"/>
    <property type="molecule type" value="Genomic_DNA"/>
</dbReference>
<proteinExistence type="predicted"/>
<organism evidence="1">
    <name type="scientific">plant metagenome</name>
    <dbReference type="NCBI Taxonomy" id="1297885"/>
    <lineage>
        <taxon>unclassified sequences</taxon>
        <taxon>metagenomes</taxon>
        <taxon>organismal metagenomes</taxon>
    </lineage>
</organism>
<sequence length="229" mass="23516">MRDLAHAVEHEGAPQAGVGNDEFVVRAHRQAVRAAGAEEAAQHAYLAERAVTLHRTAPHGVATRDSQEEGLAVRVQRQAVGAGRIGQQHVQAAIGGVVAVDASTGVVHARLALVGKPAAALRIEDQVVDALEGLAVAMAQHGFGLAALGRQAQQAAAVVGNPDAAVAMDGQAIGPAVILGHHVPGALRIDAQDAAVRDVGHIEVARAVEDRAFQETVDGFARLVGIRPG</sequence>
<dbReference type="AlphaFoldDB" id="A0A484NXS0"/>
<protein>
    <submittedName>
        <fullName evidence="1">Uncharacterized protein</fullName>
    </submittedName>
</protein>
<reference evidence="1" key="1">
    <citation type="submission" date="2019-03" db="EMBL/GenBank/DDBJ databases">
        <authorList>
            <person name="Danneels B."/>
        </authorList>
    </citation>
    <scope>NUCLEOTIDE SEQUENCE</scope>
</reference>